<keyword evidence="9" id="KW-0406">Ion transport</keyword>
<keyword evidence="8 11" id="KW-1133">Transmembrane helix</keyword>
<sequence>MQQTPLATIISDTRDTMWLCRFDGNGQAHWDGIREEDPPALALDTLLCPADEDGTRGFVWIHVDLVDTRARNWIGGLPFVPEPLRQRFITSTGRRSVACQDGVLNFSLPDSALNFDTPTDEMTFLQCLVGADFIITGRRRKVAAVAEVVAATDKGQHFATPVILLGALVGQITQRLEAASAAASDELDDIEDHVLSERMKANTTQLLGPLRRAMARVHRQTLILRQTVFQVECAETAMPPDDRRRALHVYVERLDVLDHDTVSEQGRAKILQDEISTRIANESNRSLYIVTMMTTFFMPPALIAGIFGMNVANLPLTETRGGFWWSVLLLLLSIAGTYYILRRFVGSR</sequence>
<evidence type="ECO:0000313" key="12">
    <source>
        <dbReference type="EMBL" id="NIJ56686.1"/>
    </source>
</evidence>
<keyword evidence="5" id="KW-0997">Cell inner membrane</keyword>
<keyword evidence="3" id="KW-0813">Transport</keyword>
<dbReference type="EMBL" id="JAASQI010000001">
    <property type="protein sequence ID" value="NIJ56686.1"/>
    <property type="molecule type" value="Genomic_DNA"/>
</dbReference>
<dbReference type="InterPro" id="IPR002523">
    <property type="entry name" value="MgTranspt_CorA/ZnTranspt_ZntB"/>
</dbReference>
<comment type="subcellular location">
    <subcellularLocation>
        <location evidence="1">Cell membrane</location>
        <topology evidence="1">Multi-pass membrane protein</topology>
    </subcellularLocation>
</comment>
<keyword evidence="6 11" id="KW-0812">Transmembrane</keyword>
<evidence type="ECO:0000256" key="4">
    <source>
        <dbReference type="ARBA" id="ARBA00022475"/>
    </source>
</evidence>
<proteinExistence type="inferred from homology"/>
<keyword evidence="10 11" id="KW-0472">Membrane</keyword>
<comment type="caution">
    <text evidence="12">The sequence shown here is derived from an EMBL/GenBank/DDBJ whole genome shotgun (WGS) entry which is preliminary data.</text>
</comment>
<gene>
    <name evidence="12" type="ORF">FHS82_000499</name>
</gene>
<protein>
    <submittedName>
        <fullName evidence="12">Mg2+ and Co2+ transporter CorA</fullName>
    </submittedName>
</protein>
<comment type="similarity">
    <text evidence="2">Belongs to the CorA metal ion transporter (MIT) (TC 1.A.35) family.</text>
</comment>
<evidence type="ECO:0000256" key="11">
    <source>
        <dbReference type="SAM" id="Phobius"/>
    </source>
</evidence>
<dbReference type="PANTHER" id="PTHR46494:SF3">
    <property type="entry name" value="ZINC TRANSPORT PROTEIN ZNTB"/>
    <property type="match status" value="1"/>
</dbReference>
<dbReference type="InterPro" id="IPR045861">
    <property type="entry name" value="CorA_cytoplasmic_dom"/>
</dbReference>
<evidence type="ECO:0000256" key="10">
    <source>
        <dbReference type="ARBA" id="ARBA00023136"/>
    </source>
</evidence>
<dbReference type="SUPFAM" id="SSF144083">
    <property type="entry name" value="Magnesium transport protein CorA, transmembrane region"/>
    <property type="match status" value="1"/>
</dbReference>
<dbReference type="Proteomes" id="UP001429580">
    <property type="component" value="Unassembled WGS sequence"/>
</dbReference>
<keyword evidence="4" id="KW-1003">Cell membrane</keyword>
<dbReference type="InterPro" id="IPR045863">
    <property type="entry name" value="CorA_TM1_TM2"/>
</dbReference>
<name>A0ABX0UUP3_9HYPH</name>
<evidence type="ECO:0000256" key="5">
    <source>
        <dbReference type="ARBA" id="ARBA00022519"/>
    </source>
</evidence>
<evidence type="ECO:0000256" key="1">
    <source>
        <dbReference type="ARBA" id="ARBA00004651"/>
    </source>
</evidence>
<organism evidence="12 13">
    <name type="scientific">Pseudochelatococcus lubricantis</name>
    <dbReference type="NCBI Taxonomy" id="1538102"/>
    <lineage>
        <taxon>Bacteria</taxon>
        <taxon>Pseudomonadati</taxon>
        <taxon>Pseudomonadota</taxon>
        <taxon>Alphaproteobacteria</taxon>
        <taxon>Hyphomicrobiales</taxon>
        <taxon>Chelatococcaceae</taxon>
        <taxon>Pseudochelatococcus</taxon>
    </lineage>
</organism>
<dbReference type="Gene3D" id="3.30.460.20">
    <property type="entry name" value="CorA soluble domain-like"/>
    <property type="match status" value="1"/>
</dbReference>
<keyword evidence="7" id="KW-0862">Zinc</keyword>
<evidence type="ECO:0000256" key="6">
    <source>
        <dbReference type="ARBA" id="ARBA00022692"/>
    </source>
</evidence>
<reference evidence="12 13" key="1">
    <citation type="submission" date="2020-03" db="EMBL/GenBank/DDBJ databases">
        <title>Genomic Encyclopedia of Type Strains, Phase IV (KMG-IV): sequencing the most valuable type-strain genomes for metagenomic binning, comparative biology and taxonomic classification.</title>
        <authorList>
            <person name="Goeker M."/>
        </authorList>
    </citation>
    <scope>NUCLEOTIDE SEQUENCE [LARGE SCALE GENOMIC DNA]</scope>
    <source>
        <strain evidence="12 13">DSM 103870</strain>
    </source>
</reference>
<evidence type="ECO:0000256" key="7">
    <source>
        <dbReference type="ARBA" id="ARBA00022833"/>
    </source>
</evidence>
<evidence type="ECO:0000256" key="9">
    <source>
        <dbReference type="ARBA" id="ARBA00023065"/>
    </source>
</evidence>
<dbReference type="Gene3D" id="1.20.58.340">
    <property type="entry name" value="Magnesium transport protein CorA, transmembrane region"/>
    <property type="match status" value="2"/>
</dbReference>
<feature type="transmembrane region" description="Helical" evidence="11">
    <location>
        <begin position="287"/>
        <end position="311"/>
    </location>
</feature>
<accession>A0ABX0UUP3</accession>
<dbReference type="PANTHER" id="PTHR46494">
    <property type="entry name" value="CORA FAMILY METAL ION TRANSPORTER (EUROFUNG)"/>
    <property type="match status" value="1"/>
</dbReference>
<evidence type="ECO:0000256" key="3">
    <source>
        <dbReference type="ARBA" id="ARBA00022448"/>
    </source>
</evidence>
<evidence type="ECO:0000256" key="2">
    <source>
        <dbReference type="ARBA" id="ARBA00009765"/>
    </source>
</evidence>
<feature type="transmembrane region" description="Helical" evidence="11">
    <location>
        <begin position="323"/>
        <end position="341"/>
    </location>
</feature>
<evidence type="ECO:0000256" key="8">
    <source>
        <dbReference type="ARBA" id="ARBA00022989"/>
    </source>
</evidence>
<keyword evidence="13" id="KW-1185">Reference proteome</keyword>
<dbReference type="RefSeq" id="WP_166948360.1">
    <property type="nucleotide sequence ID" value="NZ_JAASQI010000001.1"/>
</dbReference>
<dbReference type="Pfam" id="PF01544">
    <property type="entry name" value="CorA"/>
    <property type="match status" value="1"/>
</dbReference>
<dbReference type="SUPFAM" id="SSF143865">
    <property type="entry name" value="CorA soluble domain-like"/>
    <property type="match status" value="1"/>
</dbReference>
<evidence type="ECO:0000313" key="13">
    <source>
        <dbReference type="Proteomes" id="UP001429580"/>
    </source>
</evidence>